<gene>
    <name evidence="2" type="ORF">ACFQ5G_23635</name>
</gene>
<dbReference type="Pfam" id="PF01177">
    <property type="entry name" value="Asp_Glu_race"/>
    <property type="match status" value="1"/>
</dbReference>
<keyword evidence="3" id="KW-1185">Reference proteome</keyword>
<accession>A0ABW4AC50</accession>
<evidence type="ECO:0000313" key="2">
    <source>
        <dbReference type="EMBL" id="MFD1368356.1"/>
    </source>
</evidence>
<protein>
    <submittedName>
        <fullName evidence="2">Aspartate/glutamate racemase family protein</fullName>
    </submittedName>
</protein>
<dbReference type="InterPro" id="IPR053714">
    <property type="entry name" value="Iso_Racemase_Enz_sf"/>
</dbReference>
<dbReference type="Proteomes" id="UP001597183">
    <property type="component" value="Unassembled WGS sequence"/>
</dbReference>
<dbReference type="EMBL" id="JBHTMK010000037">
    <property type="protein sequence ID" value="MFD1368356.1"/>
    <property type="molecule type" value="Genomic_DNA"/>
</dbReference>
<reference evidence="3" key="1">
    <citation type="journal article" date="2019" name="Int. J. Syst. Evol. Microbiol.">
        <title>The Global Catalogue of Microorganisms (GCM) 10K type strain sequencing project: providing services to taxonomists for standard genome sequencing and annotation.</title>
        <authorList>
            <consortium name="The Broad Institute Genomics Platform"/>
            <consortium name="The Broad Institute Genome Sequencing Center for Infectious Disease"/>
            <person name="Wu L."/>
            <person name="Ma J."/>
        </authorList>
    </citation>
    <scope>NUCLEOTIDE SEQUENCE [LARGE SCALE GENOMIC DNA]</scope>
    <source>
        <strain evidence="3">CCM 7526</strain>
    </source>
</reference>
<name>A0ABW4AC50_9ACTN</name>
<comment type="similarity">
    <text evidence="1">Belongs to the HyuE racemase family.</text>
</comment>
<evidence type="ECO:0000313" key="3">
    <source>
        <dbReference type="Proteomes" id="UP001597183"/>
    </source>
</evidence>
<proteinExistence type="inferred from homology"/>
<organism evidence="2 3">
    <name type="scientific">Actinoplanes sichuanensis</name>
    <dbReference type="NCBI Taxonomy" id="512349"/>
    <lineage>
        <taxon>Bacteria</taxon>
        <taxon>Bacillati</taxon>
        <taxon>Actinomycetota</taxon>
        <taxon>Actinomycetes</taxon>
        <taxon>Micromonosporales</taxon>
        <taxon>Micromonosporaceae</taxon>
        <taxon>Actinoplanes</taxon>
    </lineage>
</organism>
<dbReference type="Gene3D" id="3.40.50.12500">
    <property type="match status" value="1"/>
</dbReference>
<dbReference type="InterPro" id="IPR015942">
    <property type="entry name" value="Asp/Glu/hydantoin_racemase"/>
</dbReference>
<evidence type="ECO:0000256" key="1">
    <source>
        <dbReference type="ARBA" id="ARBA00038414"/>
    </source>
</evidence>
<dbReference type="RefSeq" id="WP_317788856.1">
    <property type="nucleotide sequence ID" value="NZ_AP028461.1"/>
</dbReference>
<sequence>MTTIGFLHTAEVHVATFRGLFAELAPPGLDDLHLVDEALLADARRTGSAPGLAERLGELAAAGADLIVCTCSTIGADAEATPEVGVPVMRLDRPMAEAAVSTGGRIVVVATVESTLEPTVALIRAAAASAGRPVVVTASPCLTAWRHFEAGDIATYDKEIAEHVRALAGEADAIVLAQAGMAGAATLLSDLPVLTSPRAAVEAALLRVSPIPTSRPEAGDAPA</sequence>
<comment type="caution">
    <text evidence="2">The sequence shown here is derived from an EMBL/GenBank/DDBJ whole genome shotgun (WGS) entry which is preliminary data.</text>
</comment>